<evidence type="ECO:0000313" key="3">
    <source>
        <dbReference type="Proteomes" id="UP000769766"/>
    </source>
</evidence>
<dbReference type="InterPro" id="IPR017896">
    <property type="entry name" value="4Fe4S_Fe-S-bd"/>
</dbReference>
<dbReference type="PANTHER" id="PTHR42827">
    <property type="entry name" value="IRON-SULFUR CLUSTER-BINDING PROTEIN-RELATED"/>
    <property type="match status" value="1"/>
</dbReference>
<sequence>MRADVRAEVVRFLLEREMDRVGIANASLFHAPRGYNPTDLLEGCRSVIVFAKAIPKGVFEASRRRPHFYLNAYERYFAIMDDLAILLAARLEEKGFLSLSIPSCTPLIRTEGLYRGLLSLKHAAELAGLGSFGKNQLLLNETYGPRLRLAAVLTQAALEPDPPAEKSLCPESCSLCQEACPAKAIRPSGFIQPRCFEHCMAHPLLSLSSIVRWLPGKASSDSFYELATNTLGRPFQVKCFQCLICCPWYQKSRD</sequence>
<dbReference type="AlphaFoldDB" id="A0A932CN01"/>
<gene>
    <name evidence="2" type="ORF">HYY20_04355</name>
</gene>
<dbReference type="Proteomes" id="UP000769766">
    <property type="component" value="Unassembled WGS sequence"/>
</dbReference>
<feature type="domain" description="4Fe-4S ferredoxin-type" evidence="1">
    <location>
        <begin position="160"/>
        <end position="190"/>
    </location>
</feature>
<comment type="caution">
    <text evidence="2">The sequence shown here is derived from an EMBL/GenBank/DDBJ whole genome shotgun (WGS) entry which is preliminary data.</text>
</comment>
<accession>A0A932CN01</accession>
<name>A0A932CN01_UNCTE</name>
<dbReference type="PANTHER" id="PTHR42827:SF1">
    <property type="entry name" value="IRON-SULFUR CLUSTER-BINDING PROTEIN"/>
    <property type="match status" value="1"/>
</dbReference>
<evidence type="ECO:0000313" key="2">
    <source>
        <dbReference type="EMBL" id="MBI2876092.1"/>
    </source>
</evidence>
<dbReference type="PROSITE" id="PS51379">
    <property type="entry name" value="4FE4S_FER_2"/>
    <property type="match status" value="1"/>
</dbReference>
<dbReference type="EMBL" id="JACPRF010000136">
    <property type="protein sequence ID" value="MBI2876092.1"/>
    <property type="molecule type" value="Genomic_DNA"/>
</dbReference>
<organism evidence="2 3">
    <name type="scientific">Tectimicrobiota bacterium</name>
    <dbReference type="NCBI Taxonomy" id="2528274"/>
    <lineage>
        <taxon>Bacteria</taxon>
        <taxon>Pseudomonadati</taxon>
        <taxon>Nitrospinota/Tectimicrobiota group</taxon>
        <taxon>Candidatus Tectimicrobiota</taxon>
    </lineage>
</organism>
<protein>
    <submittedName>
        <fullName evidence="2">Epoxyqueuosine reductase</fullName>
    </submittedName>
</protein>
<evidence type="ECO:0000259" key="1">
    <source>
        <dbReference type="PROSITE" id="PS51379"/>
    </source>
</evidence>
<reference evidence="2" key="1">
    <citation type="submission" date="2020-07" db="EMBL/GenBank/DDBJ databases">
        <title>Huge and variable diversity of episymbiotic CPR bacteria and DPANN archaea in groundwater ecosystems.</title>
        <authorList>
            <person name="He C.Y."/>
            <person name="Keren R."/>
            <person name="Whittaker M."/>
            <person name="Farag I.F."/>
            <person name="Doudna J."/>
            <person name="Cate J.H.D."/>
            <person name="Banfield J.F."/>
        </authorList>
    </citation>
    <scope>NUCLEOTIDE SEQUENCE</scope>
    <source>
        <strain evidence="2">NC_groundwater_672_Ag_B-0.1um_62_36</strain>
    </source>
</reference>
<proteinExistence type="predicted"/>